<dbReference type="EMBL" id="JAUTXU010000016">
    <property type="protein sequence ID" value="KAK3721736.1"/>
    <property type="molecule type" value="Genomic_DNA"/>
</dbReference>
<accession>A0ACC3NSY1</accession>
<proteinExistence type="predicted"/>
<reference evidence="1" key="1">
    <citation type="submission" date="2023-07" db="EMBL/GenBank/DDBJ databases">
        <title>Black Yeasts Isolated from many extreme environments.</title>
        <authorList>
            <person name="Coleine C."/>
            <person name="Stajich J.E."/>
            <person name="Selbmann L."/>
        </authorList>
    </citation>
    <scope>NUCLEOTIDE SEQUENCE</scope>
    <source>
        <strain evidence="1">CCFEE 5714</strain>
    </source>
</reference>
<gene>
    <name evidence="1" type="ORF">LTR37_002901</name>
</gene>
<sequence>MMRLLSLPAVLTLLAFTSARPAPKPPQPLPLLIWHGLGDRFDADGLQSTGELAQEVNPGTYVYYIRTADDGNTDRTNTFFGNLTTQIDGVCDAIHNDTRLLDRVTNSLRVDALGFSQGGQFLRGLLERCDGLSIRSLVTFGSQHNGIAQFQTCGTFDLVCKGATALVKNNAWTDYVQNKVVPAQYYRTINETTGLGSDEYVAHSNFLSDVNNERETKNEAYSAKIASLEKFAMYVFEEDVTVVPKESGWFAEKNSTSGEVTPLRERKMYREDWLGLKKLDEEGGLVFRNASGAHMELDDEILTKAFKEFFGPEKKFEDEYLGTLSAFEQDSTNPEAQAWCDVVSWWEKQQIRWSTVALPWLRGDVIRFSELKEQL</sequence>
<evidence type="ECO:0000313" key="2">
    <source>
        <dbReference type="Proteomes" id="UP001281147"/>
    </source>
</evidence>
<comment type="caution">
    <text evidence="1">The sequence shown here is derived from an EMBL/GenBank/DDBJ whole genome shotgun (WGS) entry which is preliminary data.</text>
</comment>
<organism evidence="1 2">
    <name type="scientific">Vermiconidia calcicola</name>
    <dbReference type="NCBI Taxonomy" id="1690605"/>
    <lineage>
        <taxon>Eukaryota</taxon>
        <taxon>Fungi</taxon>
        <taxon>Dikarya</taxon>
        <taxon>Ascomycota</taxon>
        <taxon>Pezizomycotina</taxon>
        <taxon>Dothideomycetes</taxon>
        <taxon>Dothideomycetidae</taxon>
        <taxon>Mycosphaerellales</taxon>
        <taxon>Extremaceae</taxon>
        <taxon>Vermiconidia</taxon>
    </lineage>
</organism>
<name>A0ACC3NSY1_9PEZI</name>
<keyword evidence="2" id="KW-1185">Reference proteome</keyword>
<protein>
    <submittedName>
        <fullName evidence="1">Uncharacterized protein</fullName>
    </submittedName>
</protein>
<dbReference type="Proteomes" id="UP001281147">
    <property type="component" value="Unassembled WGS sequence"/>
</dbReference>
<evidence type="ECO:0000313" key="1">
    <source>
        <dbReference type="EMBL" id="KAK3721736.1"/>
    </source>
</evidence>